<evidence type="ECO:0008006" key="9">
    <source>
        <dbReference type="Google" id="ProtNLM"/>
    </source>
</evidence>
<keyword evidence="3 6" id="KW-1133">Transmembrane helix</keyword>
<dbReference type="GO" id="GO:0071467">
    <property type="term" value="P:cellular response to pH"/>
    <property type="evidence" value="ECO:0007669"/>
    <property type="project" value="TreeGrafter"/>
</dbReference>
<name>A0A642V1A5_DIURU</name>
<sequence>MRGNHLSPLDIAKIHHTNDSVLAHHGLPPMDTDPAQGLLPGINRTFLASCDVYGLQAGTFKAKQASFGTVLPGYFVTNCSMDTMKHYFAQSNITKASQVLAMGYSGYNQVGNGDTFVALLFTISGACASAWMLTLLLVLSPPQKRKPLIAQVATLFFAITMTILVCRVTDGASREYYQDRLDMYQIHQVLYNNTAYRICITISQFITEIAYLEIMTVLLPRMARFPILIFMVAVVLARLAVSIVYEARFDNSQSVFITHVGSTAETFKIVRVVLMVVIIMGFWGSLLYYTWRTKSPRKVSYCRKLLPLGLFINVIFGTHVVLSLLTVTLFREKWLPLTWLVFLPYLIEVVLITMVWEWIFNIALVEKRNELIGVLGRRISVDDAVSLSSNIHRKRTYSIYKDGKLFFKNGIFGSKHIVTKDDSDHSKLSSSDNGVELDTLQPGDTSFEAATTTAATTAVDTASATVHRHQTMETEPAPPQHPVPVNFTSQFAVLNPSSSDQSSEEAIASDSEHEVVIGDYSYFDSDTDDSLYGPADTSNHR</sequence>
<feature type="transmembrane region" description="Helical" evidence="6">
    <location>
        <begin position="225"/>
        <end position="245"/>
    </location>
</feature>
<dbReference type="VEuPathDB" id="FungiDB:DIURU_001339"/>
<feature type="transmembrane region" description="Helical" evidence="6">
    <location>
        <begin position="116"/>
        <end position="136"/>
    </location>
</feature>
<feature type="transmembrane region" description="Helical" evidence="6">
    <location>
        <begin position="310"/>
        <end position="331"/>
    </location>
</feature>
<gene>
    <name evidence="7" type="ORF">DIURU_001339</name>
</gene>
<dbReference type="Proteomes" id="UP000449547">
    <property type="component" value="Unassembled WGS sequence"/>
</dbReference>
<dbReference type="AlphaFoldDB" id="A0A642V1A5"/>
<evidence type="ECO:0000256" key="5">
    <source>
        <dbReference type="SAM" id="MobiDB-lite"/>
    </source>
</evidence>
<accession>A0A642V1A5</accession>
<keyword evidence="8" id="KW-1185">Reference proteome</keyword>
<dbReference type="PANTHER" id="PTHR35779:SF2">
    <property type="entry name" value="PROTEIN DFG16"/>
    <property type="match status" value="1"/>
</dbReference>
<dbReference type="EMBL" id="SWFT01000041">
    <property type="protein sequence ID" value="KAA8905803.1"/>
    <property type="molecule type" value="Genomic_DNA"/>
</dbReference>
<dbReference type="InterPro" id="IPR014844">
    <property type="entry name" value="PalH"/>
</dbReference>
<proteinExistence type="predicted"/>
<keyword evidence="2 6" id="KW-0812">Transmembrane</keyword>
<reference evidence="7 8" key="1">
    <citation type="submission" date="2019-07" db="EMBL/GenBank/DDBJ databases">
        <title>Genome assembly of two rare yeast pathogens: Diutina rugosa and Trichomonascus ciferrii.</title>
        <authorList>
            <person name="Mixao V."/>
            <person name="Saus E."/>
            <person name="Hansen A."/>
            <person name="Lass-Flor C."/>
            <person name="Gabaldon T."/>
        </authorList>
    </citation>
    <scope>NUCLEOTIDE SEQUENCE [LARGE SCALE GENOMIC DNA]</scope>
    <source>
        <strain evidence="7 8">CBS 613</strain>
    </source>
</reference>
<evidence type="ECO:0000313" key="7">
    <source>
        <dbReference type="EMBL" id="KAA8905803.1"/>
    </source>
</evidence>
<dbReference type="Pfam" id="PF08733">
    <property type="entry name" value="PalH"/>
    <property type="match status" value="1"/>
</dbReference>
<dbReference type="PANTHER" id="PTHR35779">
    <property type="entry name" value="PH-RESPONSE REGULATOR PROTEIN PALH/RIM21"/>
    <property type="match status" value="1"/>
</dbReference>
<organism evidence="7 8">
    <name type="scientific">Diutina rugosa</name>
    <name type="common">Yeast</name>
    <name type="synonym">Candida rugosa</name>
    <dbReference type="NCBI Taxonomy" id="5481"/>
    <lineage>
        <taxon>Eukaryota</taxon>
        <taxon>Fungi</taxon>
        <taxon>Dikarya</taxon>
        <taxon>Ascomycota</taxon>
        <taxon>Saccharomycotina</taxon>
        <taxon>Pichiomycetes</taxon>
        <taxon>Debaryomycetaceae</taxon>
        <taxon>Diutina</taxon>
    </lineage>
</organism>
<evidence type="ECO:0000256" key="6">
    <source>
        <dbReference type="SAM" id="Phobius"/>
    </source>
</evidence>
<feature type="transmembrane region" description="Helical" evidence="6">
    <location>
        <begin position="337"/>
        <end position="359"/>
    </location>
</feature>
<evidence type="ECO:0000256" key="4">
    <source>
        <dbReference type="ARBA" id="ARBA00023136"/>
    </source>
</evidence>
<feature type="transmembrane region" description="Helical" evidence="6">
    <location>
        <begin position="148"/>
        <end position="166"/>
    </location>
</feature>
<comment type="subcellular location">
    <subcellularLocation>
        <location evidence="1">Membrane</location>
        <topology evidence="1">Multi-pass membrane protein</topology>
    </subcellularLocation>
</comment>
<dbReference type="RefSeq" id="XP_034013849.1">
    <property type="nucleotide sequence ID" value="XM_034153871.1"/>
</dbReference>
<feature type="transmembrane region" description="Helical" evidence="6">
    <location>
        <begin position="269"/>
        <end position="289"/>
    </location>
</feature>
<comment type="caution">
    <text evidence="7">The sequence shown here is derived from an EMBL/GenBank/DDBJ whole genome shotgun (WGS) entry which is preliminary data.</text>
</comment>
<feature type="region of interest" description="Disordered" evidence="5">
    <location>
        <begin position="494"/>
        <end position="541"/>
    </location>
</feature>
<evidence type="ECO:0000256" key="2">
    <source>
        <dbReference type="ARBA" id="ARBA00022692"/>
    </source>
</evidence>
<evidence type="ECO:0000313" key="8">
    <source>
        <dbReference type="Proteomes" id="UP000449547"/>
    </source>
</evidence>
<keyword evidence="4 6" id="KW-0472">Membrane</keyword>
<dbReference type="GeneID" id="54779992"/>
<feature type="region of interest" description="Disordered" evidence="5">
    <location>
        <begin position="421"/>
        <end position="441"/>
    </location>
</feature>
<dbReference type="OrthoDB" id="4079240at2759"/>
<evidence type="ECO:0000256" key="1">
    <source>
        <dbReference type="ARBA" id="ARBA00004141"/>
    </source>
</evidence>
<evidence type="ECO:0000256" key="3">
    <source>
        <dbReference type="ARBA" id="ARBA00022989"/>
    </source>
</evidence>
<dbReference type="GO" id="GO:0005886">
    <property type="term" value="C:plasma membrane"/>
    <property type="evidence" value="ECO:0007669"/>
    <property type="project" value="TreeGrafter"/>
</dbReference>
<protein>
    <recommendedName>
        <fullName evidence="9">PH-response regulator protein palH/RIM21</fullName>
    </recommendedName>
</protein>
<dbReference type="OMA" id="WEWIFNI"/>